<evidence type="ECO:0000256" key="6">
    <source>
        <dbReference type="PROSITE-ProRule" id="PRU01324"/>
    </source>
</evidence>
<feature type="compositionally biased region" description="Basic and acidic residues" evidence="7">
    <location>
        <begin position="408"/>
        <end position="420"/>
    </location>
</feature>
<dbReference type="PROSITE" id="PS51980">
    <property type="entry name" value="OCEL"/>
    <property type="match status" value="1"/>
</dbReference>
<feature type="region of interest" description="Disordered" evidence="7">
    <location>
        <begin position="326"/>
        <end position="364"/>
    </location>
</feature>
<name>A0A5S6QZ72_TRIMR</name>
<sequence>MTACLQLQAIQIKRSFLVGQRQMAAPSEAFPLANRPSGLPRVTPFLVKVTDSGLKSLQDALQSTGPTGSCSSITFKSSEGQIVFGANARPFKFTVSDMQQDMGAKGPLEAAEQFITDGRWCKLGLMRYRATIMATDDSYQSTKRKALQAEEEAKRTSAKVLKQPKAAAGASKASAKIWKKVNDAATAMSRCQRVPASGVSSSECKSTSSMQRSPQRASAVNHRGLNVTKKSLRERIIHHLLIRCCSPKELLIRLVKEGLNADEKQNFESTFEAVAQMKSQSSSNGGTAVYELKQQCLSEVSDEWPFYSSWDRQLAKRALAARLSVGSKRDTSGAPLEMVPRKESKRSRPVAGSSASSNVVNKQTHGARSILDDLLPSDNGCIASAAAGAAKVQKAPAVERAPANSLPRMERRSGNEDSHGKAITPVNSSHIAKSSNGYEGGQEEETLHCGHGCCSSNNAPSEGRTVTYVSAPSPPLDPALLEEYPDIDTYEERQRYKELFDRDYPRYLRCYAKLSAIASEFFELGKKLRETSQGSTEYAAMEREICDRYKRFREDASLNNLRNQHNSIRAKLAAIKSRVVSFDRRHQGEFEEVEDSD</sequence>
<dbReference type="InterPro" id="IPR031176">
    <property type="entry name" value="ELL/occludin"/>
</dbReference>
<comment type="similarity">
    <text evidence="2 6">Belongs to the ELL/occludin family.</text>
</comment>
<evidence type="ECO:0000259" key="8">
    <source>
        <dbReference type="PROSITE" id="PS51980"/>
    </source>
</evidence>
<dbReference type="STRING" id="70415.A0A5S6QZ72"/>
<dbReference type="GO" id="GO:0000987">
    <property type="term" value="F:cis-regulatory region sequence-specific DNA binding"/>
    <property type="evidence" value="ECO:0007669"/>
    <property type="project" value="TreeGrafter"/>
</dbReference>
<dbReference type="GO" id="GO:0032968">
    <property type="term" value="P:positive regulation of transcription elongation by RNA polymerase II"/>
    <property type="evidence" value="ECO:0007669"/>
    <property type="project" value="TreeGrafter"/>
</dbReference>
<reference evidence="10" key="1">
    <citation type="submission" date="2019-12" db="UniProtKB">
        <authorList>
            <consortium name="WormBaseParasite"/>
        </authorList>
    </citation>
    <scope>IDENTIFICATION</scope>
</reference>
<evidence type="ECO:0000256" key="7">
    <source>
        <dbReference type="SAM" id="MobiDB-lite"/>
    </source>
</evidence>
<dbReference type="InterPro" id="IPR036390">
    <property type="entry name" value="WH_DNA-bd_sf"/>
</dbReference>
<dbReference type="Gene3D" id="1.10.10.2670">
    <property type="entry name" value="E3 ubiquitin-protein ligase"/>
    <property type="match status" value="1"/>
</dbReference>
<organism evidence="9 10">
    <name type="scientific">Trichuris muris</name>
    <name type="common">Mouse whipworm</name>
    <dbReference type="NCBI Taxonomy" id="70415"/>
    <lineage>
        <taxon>Eukaryota</taxon>
        <taxon>Metazoa</taxon>
        <taxon>Ecdysozoa</taxon>
        <taxon>Nematoda</taxon>
        <taxon>Enoplea</taxon>
        <taxon>Dorylaimia</taxon>
        <taxon>Trichinellida</taxon>
        <taxon>Trichuridae</taxon>
        <taxon>Trichuris</taxon>
    </lineage>
</organism>
<feature type="domain" description="OCEL" evidence="8">
    <location>
        <begin position="478"/>
        <end position="587"/>
    </location>
</feature>
<feature type="compositionally biased region" description="Polar residues" evidence="7">
    <location>
        <begin position="200"/>
        <end position="218"/>
    </location>
</feature>
<protein>
    <submittedName>
        <fullName evidence="10">OCEL domain-containing protein</fullName>
    </submittedName>
</protein>
<keyword evidence="4" id="KW-0804">Transcription</keyword>
<dbReference type="Pfam" id="PF10390">
    <property type="entry name" value="ELL"/>
    <property type="match status" value="1"/>
</dbReference>
<dbReference type="Pfam" id="PF07303">
    <property type="entry name" value="Occludin_ELL"/>
    <property type="match status" value="1"/>
</dbReference>
<dbReference type="SUPFAM" id="SSF46785">
    <property type="entry name" value="Winged helix' DNA-binding domain"/>
    <property type="match status" value="1"/>
</dbReference>
<evidence type="ECO:0000256" key="2">
    <source>
        <dbReference type="ARBA" id="ARBA00009171"/>
    </source>
</evidence>
<comment type="subcellular location">
    <subcellularLocation>
        <location evidence="1">Nucleus</location>
    </subcellularLocation>
</comment>
<feature type="region of interest" description="Disordered" evidence="7">
    <location>
        <begin position="200"/>
        <end position="220"/>
    </location>
</feature>
<evidence type="ECO:0000313" key="9">
    <source>
        <dbReference type="Proteomes" id="UP000046395"/>
    </source>
</evidence>
<keyword evidence="5" id="KW-0539">Nucleus</keyword>
<feature type="region of interest" description="Disordered" evidence="7">
    <location>
        <begin position="392"/>
        <end position="443"/>
    </location>
</feature>
<evidence type="ECO:0000256" key="5">
    <source>
        <dbReference type="ARBA" id="ARBA00023242"/>
    </source>
</evidence>
<dbReference type="SUPFAM" id="SSF144292">
    <property type="entry name" value="occludin/ELL-like"/>
    <property type="match status" value="1"/>
</dbReference>
<dbReference type="Gene3D" id="6.10.140.340">
    <property type="match status" value="1"/>
</dbReference>
<dbReference type="Proteomes" id="UP000046395">
    <property type="component" value="Unassembled WGS sequence"/>
</dbReference>
<accession>A0A5S6QZ72</accession>
<feature type="compositionally biased region" description="Polar residues" evidence="7">
    <location>
        <begin position="425"/>
        <end position="437"/>
    </location>
</feature>
<evidence type="ECO:0000256" key="1">
    <source>
        <dbReference type="ARBA" id="ARBA00004123"/>
    </source>
</evidence>
<proteinExistence type="inferred from homology"/>
<dbReference type="GO" id="GO:0042795">
    <property type="term" value="P:snRNA transcription by RNA polymerase II"/>
    <property type="evidence" value="ECO:0007669"/>
    <property type="project" value="TreeGrafter"/>
</dbReference>
<dbReference type="AlphaFoldDB" id="A0A5S6QZ72"/>
<keyword evidence="3" id="KW-0805">Transcription regulation</keyword>
<dbReference type="PANTHER" id="PTHR23288">
    <property type="entry name" value="OCCLUDIN AND RNA POLYMERASE II ELONGATION FACTOR ELL"/>
    <property type="match status" value="1"/>
</dbReference>
<dbReference type="GO" id="GO:0006368">
    <property type="term" value="P:transcription elongation by RNA polymerase II"/>
    <property type="evidence" value="ECO:0007669"/>
    <property type="project" value="InterPro"/>
</dbReference>
<dbReference type="InterPro" id="IPR019464">
    <property type="entry name" value="ELL_N"/>
</dbReference>
<dbReference type="WBParaSite" id="TMUE_3000012394.1">
    <property type="protein sequence ID" value="TMUE_3000012394.1"/>
    <property type="gene ID" value="WBGene00301551"/>
</dbReference>
<dbReference type="GO" id="GO:0008023">
    <property type="term" value="C:transcription elongation factor complex"/>
    <property type="evidence" value="ECO:0007669"/>
    <property type="project" value="InterPro"/>
</dbReference>
<dbReference type="InterPro" id="IPR010844">
    <property type="entry name" value="Occludin_ELL"/>
</dbReference>
<dbReference type="PANTHER" id="PTHR23288:SF17">
    <property type="entry name" value="RNA POLYMERASE II ELONGATION FACTOR ELL"/>
    <property type="match status" value="1"/>
</dbReference>
<dbReference type="InterPro" id="IPR042065">
    <property type="entry name" value="E3_ELL-like"/>
</dbReference>
<keyword evidence="9" id="KW-1185">Reference proteome</keyword>
<evidence type="ECO:0000256" key="4">
    <source>
        <dbReference type="ARBA" id="ARBA00023163"/>
    </source>
</evidence>
<evidence type="ECO:0000256" key="3">
    <source>
        <dbReference type="ARBA" id="ARBA00023015"/>
    </source>
</evidence>
<feature type="compositionally biased region" description="Low complexity" evidence="7">
    <location>
        <begin position="350"/>
        <end position="361"/>
    </location>
</feature>
<evidence type="ECO:0000313" key="10">
    <source>
        <dbReference type="WBParaSite" id="TMUE_3000012394.1"/>
    </source>
</evidence>